<gene>
    <name evidence="1" type="primary">Contig16019.g17074</name>
    <name evidence="1" type="ORF">STYLEM_3743</name>
</gene>
<evidence type="ECO:0000313" key="1">
    <source>
        <dbReference type="EMBL" id="CDW74760.1"/>
    </source>
</evidence>
<accession>A0A077ZXZ9</accession>
<keyword evidence="2" id="KW-1185">Reference proteome</keyword>
<name>A0A077ZXZ9_STYLE</name>
<dbReference type="AlphaFoldDB" id="A0A077ZXZ9"/>
<organism evidence="1 2">
    <name type="scientific">Stylonychia lemnae</name>
    <name type="common">Ciliate</name>
    <dbReference type="NCBI Taxonomy" id="5949"/>
    <lineage>
        <taxon>Eukaryota</taxon>
        <taxon>Sar</taxon>
        <taxon>Alveolata</taxon>
        <taxon>Ciliophora</taxon>
        <taxon>Intramacronucleata</taxon>
        <taxon>Spirotrichea</taxon>
        <taxon>Stichotrichia</taxon>
        <taxon>Sporadotrichida</taxon>
        <taxon>Oxytrichidae</taxon>
        <taxon>Stylonychinae</taxon>
        <taxon>Stylonychia</taxon>
    </lineage>
</organism>
<sequence length="162" mass="18351">MIVLIGFYSLSLTSTNQLVVKRFSSTISKTRLISESLAHFKFGFVLLRIAQLQPPINNWIYLDSFVAKLPYNVELRVTGHLQLYQSPKLSVYTVSPRNLPGGHLSRGRSLTSILQEAPSFDQAKYTSWNYTDTYLSIFAVMFGSDYYSCKQGRLGGRIDPII</sequence>
<protein>
    <submittedName>
        <fullName evidence="1">Uncharacterized protein</fullName>
    </submittedName>
</protein>
<dbReference type="Proteomes" id="UP000039865">
    <property type="component" value="Unassembled WGS sequence"/>
</dbReference>
<dbReference type="InParanoid" id="A0A077ZXZ9"/>
<evidence type="ECO:0000313" key="2">
    <source>
        <dbReference type="Proteomes" id="UP000039865"/>
    </source>
</evidence>
<reference evidence="1 2" key="1">
    <citation type="submission" date="2014-06" db="EMBL/GenBank/DDBJ databases">
        <authorList>
            <person name="Swart Estienne"/>
        </authorList>
    </citation>
    <scope>NUCLEOTIDE SEQUENCE [LARGE SCALE GENOMIC DNA]</scope>
    <source>
        <strain evidence="1 2">130c</strain>
    </source>
</reference>
<proteinExistence type="predicted"/>
<dbReference type="EMBL" id="CCKQ01003636">
    <property type="protein sequence ID" value="CDW74760.1"/>
    <property type="molecule type" value="Genomic_DNA"/>
</dbReference>